<gene>
    <name evidence="2" type="ORF">SAMN02745208_01498</name>
</gene>
<name>A0A8B4BWW4_HEYCO</name>
<evidence type="ECO:0000313" key="3">
    <source>
        <dbReference type="Proteomes" id="UP000184029"/>
    </source>
</evidence>
<proteinExistence type="predicted"/>
<dbReference type="KEGG" id="bcoa:BF29_3152"/>
<dbReference type="EMBL" id="FQUB01000024">
    <property type="protein sequence ID" value="SHF15773.1"/>
    <property type="molecule type" value="Genomic_DNA"/>
</dbReference>
<dbReference type="Proteomes" id="UP000184029">
    <property type="component" value="Unassembled WGS sequence"/>
</dbReference>
<organism evidence="2 3">
    <name type="scientific">Heyndrickxia coagulans DSM 1 = ATCC 7050</name>
    <dbReference type="NCBI Taxonomy" id="1121088"/>
    <lineage>
        <taxon>Bacteria</taxon>
        <taxon>Bacillati</taxon>
        <taxon>Bacillota</taxon>
        <taxon>Bacilli</taxon>
        <taxon>Bacillales</taxon>
        <taxon>Bacillaceae</taxon>
        <taxon>Heyndrickxia</taxon>
    </lineage>
</organism>
<dbReference type="AlphaFoldDB" id="A0A8B4BWW4"/>
<evidence type="ECO:0000256" key="1">
    <source>
        <dbReference type="SAM" id="MobiDB-lite"/>
    </source>
</evidence>
<comment type="caution">
    <text evidence="2">The sequence shown here is derived from an EMBL/GenBank/DDBJ whole genome shotgun (WGS) entry which is preliminary data.</text>
</comment>
<reference evidence="2 3" key="1">
    <citation type="submission" date="2016-11" db="EMBL/GenBank/DDBJ databases">
        <authorList>
            <person name="Varghese N."/>
            <person name="Submissions S."/>
        </authorList>
    </citation>
    <scope>NUCLEOTIDE SEQUENCE [LARGE SCALE GENOMIC DNA]</scope>
    <source>
        <strain evidence="2 3">DSM 1</strain>
    </source>
</reference>
<evidence type="ECO:0000313" key="2">
    <source>
        <dbReference type="EMBL" id="SHF15773.1"/>
    </source>
</evidence>
<feature type="compositionally biased region" description="Basic residues" evidence="1">
    <location>
        <begin position="1"/>
        <end position="11"/>
    </location>
</feature>
<feature type="region of interest" description="Disordered" evidence="1">
    <location>
        <begin position="1"/>
        <end position="66"/>
    </location>
</feature>
<protein>
    <submittedName>
        <fullName evidence="2">Uncharacterized protein</fullName>
    </submittedName>
</protein>
<accession>A0A8B4BWW4</accession>
<sequence>MVNKGLSRKQGRLFLKSATALPESSEKQKRGSPAYQDSPFFPSAFGTAKERRKQTSEITASRMKIE</sequence>